<comment type="caution">
    <text evidence="1">The sequence shown here is derived from an EMBL/GenBank/DDBJ whole genome shotgun (WGS) entry which is preliminary data.</text>
</comment>
<dbReference type="Proteomes" id="UP000265325">
    <property type="component" value="Unassembled WGS sequence"/>
</dbReference>
<gene>
    <name evidence="1" type="ORF">VO63_05255</name>
</gene>
<dbReference type="RefSeq" id="WP_046906359.1">
    <property type="nucleotide sequence ID" value="NZ_BAAAXG010000026.1"/>
</dbReference>
<evidence type="ECO:0000313" key="1">
    <source>
        <dbReference type="EMBL" id="KKZ74858.1"/>
    </source>
</evidence>
<evidence type="ECO:0000313" key="2">
    <source>
        <dbReference type="Proteomes" id="UP000265325"/>
    </source>
</evidence>
<proteinExistence type="predicted"/>
<accession>A0A2P2GTN6</accession>
<keyword evidence="2" id="KW-1185">Reference proteome</keyword>
<name>A0A2P2GTN6_STREW</name>
<organism evidence="1 2">
    <name type="scientific">Streptomyces showdoensis</name>
    <dbReference type="NCBI Taxonomy" id="68268"/>
    <lineage>
        <taxon>Bacteria</taxon>
        <taxon>Bacillati</taxon>
        <taxon>Actinomycetota</taxon>
        <taxon>Actinomycetes</taxon>
        <taxon>Kitasatosporales</taxon>
        <taxon>Streptomycetaceae</taxon>
        <taxon>Streptomyces</taxon>
    </lineage>
</organism>
<dbReference type="EMBL" id="LAQS01000006">
    <property type="protein sequence ID" value="KKZ74858.1"/>
    <property type="molecule type" value="Genomic_DNA"/>
</dbReference>
<sequence>MPLLALSDGPSENELAGIEAAVRASIVADYLKAARRGDRLGQLAAEHLAAQIDASTPDGPRLLDELADLTQPAAA</sequence>
<dbReference type="AlphaFoldDB" id="A0A2P2GTN6"/>
<protein>
    <submittedName>
        <fullName evidence="1">Uncharacterized protein</fullName>
    </submittedName>
</protein>
<reference evidence="1 2" key="1">
    <citation type="submission" date="2015-05" db="EMBL/GenBank/DDBJ databases">
        <title>Draft Genome assembly of Streptomyces showdoensis.</title>
        <authorList>
            <person name="Thapa K.K."/>
            <person name="Metsa-Ketela M."/>
        </authorList>
    </citation>
    <scope>NUCLEOTIDE SEQUENCE [LARGE SCALE GENOMIC DNA]</scope>
    <source>
        <strain evidence="1 2">ATCC 15227</strain>
    </source>
</reference>